<dbReference type="EMBL" id="KV417579">
    <property type="protein sequence ID" value="KZP17740.1"/>
    <property type="molecule type" value="Genomic_DNA"/>
</dbReference>
<keyword evidence="3" id="KW-1185">Reference proteome</keyword>
<evidence type="ECO:0000313" key="2">
    <source>
        <dbReference type="EMBL" id="KZP17740.1"/>
    </source>
</evidence>
<gene>
    <name evidence="2" type="ORF">FIBSPDRAFT_864590</name>
</gene>
<feature type="compositionally biased region" description="Polar residues" evidence="1">
    <location>
        <begin position="41"/>
        <end position="50"/>
    </location>
</feature>
<evidence type="ECO:0000313" key="3">
    <source>
        <dbReference type="Proteomes" id="UP000076532"/>
    </source>
</evidence>
<dbReference type="AlphaFoldDB" id="A0A166GDZ7"/>
<reference evidence="2 3" key="1">
    <citation type="journal article" date="2016" name="Mol. Biol. Evol.">
        <title>Comparative Genomics of Early-Diverging Mushroom-Forming Fungi Provides Insights into the Origins of Lignocellulose Decay Capabilities.</title>
        <authorList>
            <person name="Nagy L.G."/>
            <person name="Riley R."/>
            <person name="Tritt A."/>
            <person name="Adam C."/>
            <person name="Daum C."/>
            <person name="Floudas D."/>
            <person name="Sun H."/>
            <person name="Yadav J.S."/>
            <person name="Pangilinan J."/>
            <person name="Larsson K.H."/>
            <person name="Matsuura K."/>
            <person name="Barry K."/>
            <person name="Labutti K."/>
            <person name="Kuo R."/>
            <person name="Ohm R.A."/>
            <person name="Bhattacharya S.S."/>
            <person name="Shirouzu T."/>
            <person name="Yoshinaga Y."/>
            <person name="Martin F.M."/>
            <person name="Grigoriev I.V."/>
            <person name="Hibbett D.S."/>
        </authorList>
    </citation>
    <scope>NUCLEOTIDE SEQUENCE [LARGE SCALE GENOMIC DNA]</scope>
    <source>
        <strain evidence="2 3">CBS 109695</strain>
    </source>
</reference>
<name>A0A166GDZ7_9AGAM</name>
<protein>
    <submittedName>
        <fullName evidence="2">Uncharacterized protein</fullName>
    </submittedName>
</protein>
<dbReference type="Proteomes" id="UP000076532">
    <property type="component" value="Unassembled WGS sequence"/>
</dbReference>
<sequence length="58" mass="6210">MRTRPHSPTLAPGCARSQPHTTQLSSHPPPSARTQPAHLTPRTQFSLQLPSPNPAPAP</sequence>
<organism evidence="2 3">
    <name type="scientific">Athelia psychrophila</name>
    <dbReference type="NCBI Taxonomy" id="1759441"/>
    <lineage>
        <taxon>Eukaryota</taxon>
        <taxon>Fungi</taxon>
        <taxon>Dikarya</taxon>
        <taxon>Basidiomycota</taxon>
        <taxon>Agaricomycotina</taxon>
        <taxon>Agaricomycetes</taxon>
        <taxon>Agaricomycetidae</taxon>
        <taxon>Atheliales</taxon>
        <taxon>Atheliaceae</taxon>
        <taxon>Athelia</taxon>
    </lineage>
</organism>
<evidence type="ECO:0000256" key="1">
    <source>
        <dbReference type="SAM" id="MobiDB-lite"/>
    </source>
</evidence>
<feature type="region of interest" description="Disordered" evidence="1">
    <location>
        <begin position="1"/>
        <end position="58"/>
    </location>
</feature>
<accession>A0A166GDZ7</accession>
<proteinExistence type="predicted"/>